<reference evidence="3" key="1">
    <citation type="submission" date="2019-03" db="EMBL/GenBank/DDBJ databases">
        <title>WGS assembly of Setaria viridis.</title>
        <authorList>
            <person name="Huang P."/>
            <person name="Jenkins J."/>
            <person name="Grimwood J."/>
            <person name="Barry K."/>
            <person name="Healey A."/>
            <person name="Mamidi S."/>
            <person name="Sreedasyam A."/>
            <person name="Shu S."/>
            <person name="Feldman M."/>
            <person name="Wu J."/>
            <person name="Yu Y."/>
            <person name="Chen C."/>
            <person name="Johnson J."/>
            <person name="Rokhsar D."/>
            <person name="Baxter I."/>
            <person name="Schmutz J."/>
            <person name="Brutnell T."/>
            <person name="Kellogg E."/>
        </authorList>
    </citation>
    <scope>NUCLEOTIDE SEQUENCE [LARGE SCALE GENOMIC DNA]</scope>
</reference>
<gene>
    <name evidence="3" type="ORF">SEVIR_2G373500v2</name>
</gene>
<dbReference type="AlphaFoldDB" id="A0A4U6W1T4"/>
<proteinExistence type="predicted"/>
<sequence length="134" mass="14664">MRHPPMRSILVVSLAAAIRGLRATARTATSARTVLRGPSGPHPPMSRAAHGLHFADTLVAHQASHVNELAAHREVSHRAGALARRAADPRRWLRAASIRTSTPCRHAPTHRRYSPHTHHRQSSTTPTHHGRSSP</sequence>
<evidence type="ECO:0000256" key="2">
    <source>
        <dbReference type="SAM" id="SignalP"/>
    </source>
</evidence>
<evidence type="ECO:0008006" key="5">
    <source>
        <dbReference type="Google" id="ProtNLM"/>
    </source>
</evidence>
<evidence type="ECO:0000256" key="1">
    <source>
        <dbReference type="SAM" id="MobiDB-lite"/>
    </source>
</evidence>
<dbReference type="Proteomes" id="UP000298652">
    <property type="component" value="Chromosome 2"/>
</dbReference>
<protein>
    <recommendedName>
        <fullName evidence="5">Secreted protein</fullName>
    </recommendedName>
</protein>
<dbReference type="EMBL" id="CM016553">
    <property type="protein sequence ID" value="TKW35454.1"/>
    <property type="molecule type" value="Genomic_DNA"/>
</dbReference>
<keyword evidence="2" id="KW-0732">Signal</keyword>
<organism evidence="3 4">
    <name type="scientific">Setaria viridis</name>
    <name type="common">Green bristlegrass</name>
    <name type="synonym">Setaria italica subsp. viridis</name>
    <dbReference type="NCBI Taxonomy" id="4556"/>
    <lineage>
        <taxon>Eukaryota</taxon>
        <taxon>Viridiplantae</taxon>
        <taxon>Streptophyta</taxon>
        <taxon>Embryophyta</taxon>
        <taxon>Tracheophyta</taxon>
        <taxon>Spermatophyta</taxon>
        <taxon>Magnoliopsida</taxon>
        <taxon>Liliopsida</taxon>
        <taxon>Poales</taxon>
        <taxon>Poaceae</taxon>
        <taxon>PACMAD clade</taxon>
        <taxon>Panicoideae</taxon>
        <taxon>Panicodae</taxon>
        <taxon>Paniceae</taxon>
        <taxon>Cenchrinae</taxon>
        <taxon>Setaria</taxon>
    </lineage>
</organism>
<evidence type="ECO:0000313" key="4">
    <source>
        <dbReference type="Proteomes" id="UP000298652"/>
    </source>
</evidence>
<feature type="compositionally biased region" description="Basic residues" evidence="1">
    <location>
        <begin position="107"/>
        <end position="121"/>
    </location>
</feature>
<feature type="signal peptide" evidence="2">
    <location>
        <begin position="1"/>
        <end position="23"/>
    </location>
</feature>
<accession>A0A4U6W1T4</accession>
<name>A0A4U6W1T4_SETVI</name>
<dbReference type="Gramene" id="TKW35454">
    <property type="protein sequence ID" value="TKW35454"/>
    <property type="gene ID" value="SEVIR_2G373500v2"/>
</dbReference>
<keyword evidence="4" id="KW-1185">Reference proteome</keyword>
<feature type="chain" id="PRO_5020383217" description="Secreted protein" evidence="2">
    <location>
        <begin position="24"/>
        <end position="134"/>
    </location>
</feature>
<feature type="region of interest" description="Disordered" evidence="1">
    <location>
        <begin position="80"/>
        <end position="134"/>
    </location>
</feature>
<evidence type="ECO:0000313" key="3">
    <source>
        <dbReference type="EMBL" id="TKW35454.1"/>
    </source>
</evidence>